<comment type="caution">
    <text evidence="1">The sequence shown here is derived from an EMBL/GenBank/DDBJ whole genome shotgun (WGS) entry which is preliminary data.</text>
</comment>
<name>A0ABR5T0D0_9BACL</name>
<dbReference type="EMBL" id="LIPY01000086">
    <property type="protein sequence ID" value="KWX79491.1"/>
    <property type="molecule type" value="Genomic_DNA"/>
</dbReference>
<dbReference type="Proteomes" id="UP000070252">
    <property type="component" value="Unassembled WGS sequence"/>
</dbReference>
<evidence type="ECO:0000313" key="1">
    <source>
        <dbReference type="EMBL" id="KWX79491.1"/>
    </source>
</evidence>
<organism evidence="1 2">
    <name type="scientific">Paenibacillus jilunlii</name>
    <dbReference type="NCBI Taxonomy" id="682956"/>
    <lineage>
        <taxon>Bacteria</taxon>
        <taxon>Bacillati</taxon>
        <taxon>Bacillota</taxon>
        <taxon>Bacilli</taxon>
        <taxon>Bacillales</taxon>
        <taxon>Paenibacillaceae</taxon>
        <taxon>Paenibacillus</taxon>
    </lineage>
</organism>
<gene>
    <name evidence="1" type="ORF">AML91_02685</name>
</gene>
<evidence type="ECO:0000313" key="2">
    <source>
        <dbReference type="Proteomes" id="UP000070252"/>
    </source>
</evidence>
<protein>
    <submittedName>
        <fullName evidence="1">Uncharacterized protein</fullName>
    </submittedName>
</protein>
<keyword evidence="2" id="KW-1185">Reference proteome</keyword>
<reference evidence="1 2" key="1">
    <citation type="submission" date="2015-08" db="EMBL/GenBank/DDBJ databases">
        <title>Genome of Paenibacillus jilunlii.</title>
        <authorList>
            <person name="Sant'Anna F.H."/>
            <person name="Ambrosini A."/>
            <person name="Souza R."/>
            <person name="Bach E."/>
            <person name="Fernandes G."/>
            <person name="Balsanelli E."/>
            <person name="Baura V.A."/>
            <person name="Pedrosa F.O."/>
            <person name="Souza E.M."/>
            <person name="Passaglia L."/>
        </authorList>
    </citation>
    <scope>NUCLEOTIDE SEQUENCE [LARGE SCALE GENOMIC DNA]</scope>
    <source>
        <strain evidence="1 2">DSM 23019</strain>
    </source>
</reference>
<proteinExistence type="predicted"/>
<accession>A0ABR5T0D0</accession>
<sequence>MFILKPEKSLAQLTEEQHRLRLRRVLNSEVLLPLIPPICPRVLNSEVLLPFISPICPRALNSEVLLPFIPPICPRALN</sequence>